<comment type="caution">
    <text evidence="1">The sequence shown here is derived from an EMBL/GenBank/DDBJ whole genome shotgun (WGS) entry which is preliminary data.</text>
</comment>
<dbReference type="EMBL" id="JXTB01000567">
    <property type="protein sequence ID" value="PON36491.1"/>
    <property type="molecule type" value="Genomic_DNA"/>
</dbReference>
<name>A0A2P5AIZ9_PARAD</name>
<gene>
    <name evidence="1" type="ORF">PanWU01x14_328000</name>
</gene>
<evidence type="ECO:0000313" key="2">
    <source>
        <dbReference type="Proteomes" id="UP000237105"/>
    </source>
</evidence>
<evidence type="ECO:0000313" key="1">
    <source>
        <dbReference type="EMBL" id="PON36491.1"/>
    </source>
</evidence>
<sequence length="121" mass="14127">MLHLIWECAVGKQFLFALNRGRVLKDDPSFKEFVLFAALYMEAFRKNRNSIIHGGTLTIFEAIHRSLKRNSIIHGGTLRIFEAIHRSLKRNSIIHGGTMRMFEVIHRSLTSSFFYYREAIL</sequence>
<proteinExistence type="predicted"/>
<reference evidence="2" key="1">
    <citation type="submission" date="2016-06" db="EMBL/GenBank/DDBJ databases">
        <title>Parallel loss of symbiosis genes in relatives of nitrogen-fixing non-legume Parasponia.</title>
        <authorList>
            <person name="Van Velzen R."/>
            <person name="Holmer R."/>
            <person name="Bu F."/>
            <person name="Rutten L."/>
            <person name="Van Zeijl A."/>
            <person name="Liu W."/>
            <person name="Santuari L."/>
            <person name="Cao Q."/>
            <person name="Sharma T."/>
            <person name="Shen D."/>
            <person name="Roswanjaya Y."/>
            <person name="Wardhani T."/>
            <person name="Kalhor M.S."/>
            <person name="Jansen J."/>
            <person name="Van den Hoogen J."/>
            <person name="Gungor B."/>
            <person name="Hartog M."/>
            <person name="Hontelez J."/>
            <person name="Verver J."/>
            <person name="Yang W.-C."/>
            <person name="Schijlen E."/>
            <person name="Repin R."/>
            <person name="Schilthuizen M."/>
            <person name="Schranz E."/>
            <person name="Heidstra R."/>
            <person name="Miyata K."/>
            <person name="Fedorova E."/>
            <person name="Kohlen W."/>
            <person name="Bisseling T."/>
            <person name="Smit S."/>
            <person name="Geurts R."/>
        </authorList>
    </citation>
    <scope>NUCLEOTIDE SEQUENCE [LARGE SCALE GENOMIC DNA]</scope>
    <source>
        <strain evidence="2">cv. WU1-14</strain>
    </source>
</reference>
<protein>
    <submittedName>
        <fullName evidence="1">Uncharacterized protein</fullName>
    </submittedName>
</protein>
<dbReference type="OrthoDB" id="10492383at2759"/>
<dbReference type="Proteomes" id="UP000237105">
    <property type="component" value="Unassembled WGS sequence"/>
</dbReference>
<accession>A0A2P5AIZ9</accession>
<keyword evidence="2" id="KW-1185">Reference proteome</keyword>
<organism evidence="1 2">
    <name type="scientific">Parasponia andersonii</name>
    <name type="common">Sponia andersonii</name>
    <dbReference type="NCBI Taxonomy" id="3476"/>
    <lineage>
        <taxon>Eukaryota</taxon>
        <taxon>Viridiplantae</taxon>
        <taxon>Streptophyta</taxon>
        <taxon>Embryophyta</taxon>
        <taxon>Tracheophyta</taxon>
        <taxon>Spermatophyta</taxon>
        <taxon>Magnoliopsida</taxon>
        <taxon>eudicotyledons</taxon>
        <taxon>Gunneridae</taxon>
        <taxon>Pentapetalae</taxon>
        <taxon>rosids</taxon>
        <taxon>fabids</taxon>
        <taxon>Rosales</taxon>
        <taxon>Cannabaceae</taxon>
        <taxon>Parasponia</taxon>
    </lineage>
</organism>
<dbReference type="AlphaFoldDB" id="A0A2P5AIZ9"/>